<protein>
    <submittedName>
        <fullName evidence="1">Serine/threonine protein kinase Nrc-2</fullName>
    </submittedName>
</protein>
<evidence type="ECO:0000313" key="1">
    <source>
        <dbReference type="EMBL" id="GAT26391.1"/>
    </source>
</evidence>
<name>A0A146FMS7_ASPKA</name>
<reference evidence="1 2" key="1">
    <citation type="journal article" date="2016" name="DNA Res.">
        <title>Genome sequence of Aspergillus luchuensis NBRC 4314.</title>
        <authorList>
            <person name="Yamada O."/>
            <person name="Machida M."/>
            <person name="Hosoyama A."/>
            <person name="Goto M."/>
            <person name="Takahashi T."/>
            <person name="Futagami T."/>
            <person name="Yamagata Y."/>
            <person name="Takeuchi M."/>
            <person name="Kobayashi T."/>
            <person name="Koike H."/>
            <person name="Abe K."/>
            <person name="Asai K."/>
            <person name="Arita M."/>
            <person name="Fujita N."/>
            <person name="Fukuda K."/>
            <person name="Higa K."/>
            <person name="Horikawa H."/>
            <person name="Ishikawa T."/>
            <person name="Jinno K."/>
            <person name="Kato Y."/>
            <person name="Kirimura K."/>
            <person name="Mizutani O."/>
            <person name="Nakasone K."/>
            <person name="Sano M."/>
            <person name="Shiraishi Y."/>
            <person name="Tsukahara M."/>
            <person name="Gomi K."/>
        </authorList>
    </citation>
    <scope>NUCLEOTIDE SEQUENCE [LARGE SCALE GENOMIC DNA]</scope>
    <source>
        <strain evidence="1 2">RIB 2604</strain>
    </source>
</reference>
<dbReference type="GO" id="GO:0004674">
    <property type="term" value="F:protein serine/threonine kinase activity"/>
    <property type="evidence" value="ECO:0007669"/>
    <property type="project" value="UniProtKB-KW"/>
</dbReference>
<gene>
    <name evidence="1" type="ORF">RIB2604_02100670</name>
</gene>
<organism evidence="1 2">
    <name type="scientific">Aspergillus kawachii</name>
    <name type="common">White koji mold</name>
    <name type="synonym">Aspergillus awamori var. kawachi</name>
    <dbReference type="NCBI Taxonomy" id="1069201"/>
    <lineage>
        <taxon>Eukaryota</taxon>
        <taxon>Fungi</taxon>
        <taxon>Dikarya</taxon>
        <taxon>Ascomycota</taxon>
        <taxon>Pezizomycotina</taxon>
        <taxon>Eurotiomycetes</taxon>
        <taxon>Eurotiomycetidae</taxon>
        <taxon>Eurotiales</taxon>
        <taxon>Aspergillaceae</taxon>
        <taxon>Aspergillus</taxon>
        <taxon>Aspergillus subgen. Circumdati</taxon>
    </lineage>
</organism>
<comment type="caution">
    <text evidence="1">The sequence shown here is derived from an EMBL/GenBank/DDBJ whole genome shotgun (WGS) entry which is preliminary data.</text>
</comment>
<sequence>MNYEVVSKINENAENISANKPAVGTLLGQAAAQVIAHGTFANGKFNELAAILEISEEAIEREISENNVVSLIRNVGFA</sequence>
<dbReference type="AlphaFoldDB" id="A0A146FMS7"/>
<dbReference type="EMBL" id="BCWF01000021">
    <property type="protein sequence ID" value="GAT26391.1"/>
    <property type="molecule type" value="Genomic_DNA"/>
</dbReference>
<reference evidence="2" key="2">
    <citation type="submission" date="2016-02" db="EMBL/GenBank/DDBJ databases">
        <title>Genome sequencing of Aspergillus luchuensis NBRC 4314.</title>
        <authorList>
            <person name="Yamada O."/>
        </authorList>
    </citation>
    <scope>NUCLEOTIDE SEQUENCE [LARGE SCALE GENOMIC DNA]</scope>
    <source>
        <strain evidence="2">RIB 2604</strain>
    </source>
</reference>
<evidence type="ECO:0000313" key="2">
    <source>
        <dbReference type="Proteomes" id="UP000075230"/>
    </source>
</evidence>
<keyword evidence="1" id="KW-0808">Transferase</keyword>
<proteinExistence type="predicted"/>
<dbReference type="Proteomes" id="UP000075230">
    <property type="component" value="Unassembled WGS sequence"/>
</dbReference>
<accession>A0A146FMS7</accession>
<keyword evidence="1" id="KW-0418">Kinase</keyword>
<keyword evidence="1" id="KW-0723">Serine/threonine-protein kinase</keyword>